<organism evidence="3">
    <name type="scientific">Schizophyllum commune (strain H4-8 / FGSC 9210)</name>
    <name type="common">Split gill fungus</name>
    <dbReference type="NCBI Taxonomy" id="578458"/>
    <lineage>
        <taxon>Eukaryota</taxon>
        <taxon>Fungi</taxon>
        <taxon>Dikarya</taxon>
        <taxon>Basidiomycota</taxon>
        <taxon>Agaricomycotina</taxon>
        <taxon>Agaricomycetes</taxon>
        <taxon>Agaricomycetidae</taxon>
        <taxon>Agaricales</taxon>
        <taxon>Schizophyllaceae</taxon>
        <taxon>Schizophyllum</taxon>
    </lineage>
</organism>
<gene>
    <name evidence="2" type="ORF">SCHCODRAFT_238578</name>
</gene>
<feature type="compositionally biased region" description="Polar residues" evidence="1">
    <location>
        <begin position="216"/>
        <end position="227"/>
    </location>
</feature>
<dbReference type="InParanoid" id="D8QKT2"/>
<feature type="region of interest" description="Disordered" evidence="1">
    <location>
        <begin position="34"/>
        <end position="267"/>
    </location>
</feature>
<feature type="region of interest" description="Disordered" evidence="1">
    <location>
        <begin position="311"/>
        <end position="413"/>
    </location>
</feature>
<dbReference type="HOGENOM" id="CLU_369668_0_0_1"/>
<keyword evidence="3" id="KW-1185">Reference proteome</keyword>
<feature type="compositionally biased region" description="Pro residues" evidence="1">
    <location>
        <begin position="388"/>
        <end position="404"/>
    </location>
</feature>
<protein>
    <submittedName>
        <fullName evidence="2">Uncharacterized protein</fullName>
    </submittedName>
</protein>
<dbReference type="Proteomes" id="UP000007431">
    <property type="component" value="Unassembled WGS sequence"/>
</dbReference>
<dbReference type="EMBL" id="GL377317">
    <property type="protein sequence ID" value="EFI91486.1"/>
    <property type="molecule type" value="Genomic_DNA"/>
</dbReference>
<sequence length="753" mass="80319">MTQLPIPPPFAAMTPEQMQAMFAFFMQNQATALAAASPSPQGNVGPPSAPQEAPAHDDEVEGGPVDSHTATAQAPPTPTKTPPRRKTVAATPATPRVPVNTTSVIGNLPKSAASTPSSKMAQLTLDGRKLSATPPTDGRRRVAMSASTRKGPIPTGHDPQSDPFEGFPEIVTVPTTERADDGDDAAVNDTPKPTGTRRKRNECSYDSEVDEHPSYEDQSSPPAVQTSPKKKARVASPTGSPVPSPTVSKIAVGEGMASPFESPSQDTLASDVEALKRLLASARQGVKIPALAPLLEEAKAAELLDLEALCASGDEDDEDEHGDLKGFVVGDDVVEYDESAPSLPDDDAPQPPPRKRLYRRQGADDPAEDQSSEVEIVPTPNKGKSRAAPPPPPPPPPPSRPIPGPSGERRSRNAVEYAWQTAKIKLSAAPRGLHPGSTALDHGLSVCEPLDISPPAELFSWIPFLGDKMKEIGYGENVKPVPGDGALLLSDYTDDGWCTPPLDIVIAAETHVHVPNLLRALMFRRHGPYINESQVDPDDIDAVEVSSVGAAVKRYKFMVKETRAPAVSLTVGIVRYSRLDNPTSGPHPVCYINVTSLEGDFDRKVGLQCMKFGQRELSCVSFNNAVRMTTLPVFDRPSVAGPTGKSKPSTSIRRGKSSGQTTRRGANFELSTNDVVPVLDARKMSLPEDMSIWHTALPPFEGPIPKDAAAIVAHTTNMWVGNRSKTAPSGTTYNVQYNLLYIIIVGELPAGLV</sequence>
<feature type="compositionally biased region" description="Polar residues" evidence="1">
    <location>
        <begin position="112"/>
        <end position="121"/>
    </location>
</feature>
<dbReference type="VEuPathDB" id="FungiDB:SCHCODRAFT_0238578"/>
<dbReference type="KEGG" id="scm:SCHCO_0238578"/>
<proteinExistence type="predicted"/>
<dbReference type="STRING" id="578458.D8QKT2"/>
<evidence type="ECO:0000313" key="2">
    <source>
        <dbReference type="EMBL" id="EFI91486.1"/>
    </source>
</evidence>
<name>D8QKT2_SCHCM</name>
<accession>D8QKT2</accession>
<dbReference type="AlphaFoldDB" id="D8QKT2"/>
<feature type="compositionally biased region" description="Low complexity" evidence="1">
    <location>
        <begin position="236"/>
        <end position="248"/>
    </location>
</feature>
<evidence type="ECO:0000313" key="3">
    <source>
        <dbReference type="Proteomes" id="UP000007431"/>
    </source>
</evidence>
<dbReference type="RefSeq" id="XP_003026389.1">
    <property type="nucleotide sequence ID" value="XM_003026343.1"/>
</dbReference>
<dbReference type="GeneID" id="9593028"/>
<feature type="region of interest" description="Disordered" evidence="1">
    <location>
        <begin position="634"/>
        <end position="665"/>
    </location>
</feature>
<feature type="compositionally biased region" description="Polar residues" evidence="1">
    <location>
        <begin position="646"/>
        <end position="665"/>
    </location>
</feature>
<dbReference type="OrthoDB" id="3067694at2759"/>
<evidence type="ECO:0000256" key="1">
    <source>
        <dbReference type="SAM" id="MobiDB-lite"/>
    </source>
</evidence>
<reference evidence="2 3" key="1">
    <citation type="journal article" date="2010" name="Nat. Biotechnol.">
        <title>Genome sequence of the model mushroom Schizophyllum commune.</title>
        <authorList>
            <person name="Ohm R.A."/>
            <person name="de Jong J.F."/>
            <person name="Lugones L.G."/>
            <person name="Aerts A."/>
            <person name="Kothe E."/>
            <person name="Stajich J.E."/>
            <person name="de Vries R.P."/>
            <person name="Record E."/>
            <person name="Levasseur A."/>
            <person name="Baker S.E."/>
            <person name="Bartholomew K.A."/>
            <person name="Coutinho P.M."/>
            <person name="Erdmann S."/>
            <person name="Fowler T.J."/>
            <person name="Gathman A.C."/>
            <person name="Lombard V."/>
            <person name="Henrissat B."/>
            <person name="Knabe N."/>
            <person name="Kuees U."/>
            <person name="Lilly W.W."/>
            <person name="Lindquist E."/>
            <person name="Lucas S."/>
            <person name="Magnuson J.K."/>
            <person name="Piumi F."/>
            <person name="Raudaskoski M."/>
            <person name="Salamov A."/>
            <person name="Schmutz J."/>
            <person name="Schwarze F.W.M.R."/>
            <person name="vanKuyk P.A."/>
            <person name="Horton J.S."/>
            <person name="Grigoriev I.V."/>
            <person name="Woesten H.A.B."/>
        </authorList>
    </citation>
    <scope>NUCLEOTIDE SEQUENCE [LARGE SCALE GENOMIC DNA]</scope>
    <source>
        <strain evidence="3">H4-8 / FGSC 9210</strain>
    </source>
</reference>
<feature type="compositionally biased region" description="Acidic residues" evidence="1">
    <location>
        <begin position="332"/>
        <end position="348"/>
    </location>
</feature>